<sequence>MEALNNNHIMLILNKIKSRVNETYHQKWTAEAGAECYQKETEKLDFKIEYLNNDIARIEEDIKEITPQIGTLEEQYKILMDTYSISQQSYTFQKSHIECITEKAKMRKEEGDNILRKYTQHLESRTKHLQETNPTFKILRELQVELKKEQFNIKMLQFTRKQQILVEETKYKIQQKMYYQDFIVFAKAWLEKKYFDESTKKLQEVSSREKELMKKLLKLDADIKEKQKYRHVKKVDQRQEESQIALKTKLIAEAPLKSKNDNCFSKRSENLNNLFLKPNYISSLPSAKQTQNVTKLNILENKVIRPRNVETTLGNENKNKEEKNMALSKKLQQVVQNVQNMKERQASFKENKLRKRFCSKQSFKTDGKNEENGNNNGARGAFVPTVPLSAIQNVNRDIRPSQESVTTITLSQDHDALNLLSQESGTNTQTKLREFRYDSDMAHQRLNTNQQKRFPERTENLPAIPENTCNKNELHQYVPGTDGSNCRTTEMRLGNQFEKYNMFMANNNKSEYFSRNNIIDADKNGFDKNLPSSSQASSKGSLKNPDNEKSSIFENKFGIQPDKITQNSSNINNSNLFSSNTNKGNNMEGDNHKFHMPFSMVQSDMNPNKQYAQQQYHFEENLNNSRHNTFKKQKLEVENVADNSLLNISLDMNNYGAEFSQQNRDESKMLELNGSQYNFGNITGFMPSPMGDFPMSPEFNTSVLKDQNQKGSEMTFSGQGFAFSQMDNTFGFKF</sequence>
<dbReference type="RefSeq" id="XP_050499936.1">
    <property type="nucleotide sequence ID" value="XM_050643979.1"/>
</dbReference>
<accession>A0ABM5JPR9</accession>
<organism evidence="3 4">
    <name type="scientific">Diabrotica virgifera virgifera</name>
    <name type="common">western corn rootworm</name>
    <dbReference type="NCBI Taxonomy" id="50390"/>
    <lineage>
        <taxon>Eukaryota</taxon>
        <taxon>Metazoa</taxon>
        <taxon>Ecdysozoa</taxon>
        <taxon>Arthropoda</taxon>
        <taxon>Hexapoda</taxon>
        <taxon>Insecta</taxon>
        <taxon>Pterygota</taxon>
        <taxon>Neoptera</taxon>
        <taxon>Endopterygota</taxon>
        <taxon>Coleoptera</taxon>
        <taxon>Polyphaga</taxon>
        <taxon>Cucujiformia</taxon>
        <taxon>Chrysomeloidea</taxon>
        <taxon>Chrysomelidae</taxon>
        <taxon>Galerucinae</taxon>
        <taxon>Diabroticina</taxon>
        <taxon>Diabroticites</taxon>
        <taxon>Diabrotica</taxon>
    </lineage>
</organism>
<keyword evidence="1" id="KW-0175">Coiled coil</keyword>
<protein>
    <submittedName>
        <fullName evidence="3">Uncharacterized protein</fullName>
    </submittedName>
</protein>
<proteinExistence type="predicted"/>
<reference evidence="3" key="1">
    <citation type="submission" date="2025-05" db="UniProtKB">
        <authorList>
            <consortium name="EnsemblMetazoa"/>
        </authorList>
    </citation>
    <scope>IDENTIFICATION</scope>
</reference>
<feature type="compositionally biased region" description="Low complexity" evidence="2">
    <location>
        <begin position="567"/>
        <end position="582"/>
    </location>
</feature>
<keyword evidence="4" id="KW-1185">Reference proteome</keyword>
<evidence type="ECO:0000256" key="1">
    <source>
        <dbReference type="SAM" id="Coils"/>
    </source>
</evidence>
<evidence type="ECO:0000313" key="3">
    <source>
        <dbReference type="EnsemblMetazoa" id="XP_050499936.1"/>
    </source>
</evidence>
<feature type="coiled-coil region" evidence="1">
    <location>
        <begin position="317"/>
        <end position="351"/>
    </location>
</feature>
<feature type="compositionally biased region" description="Low complexity" evidence="2">
    <location>
        <begin position="532"/>
        <end position="541"/>
    </location>
</feature>
<name>A0ABM5JPR9_DIAVI</name>
<feature type="region of interest" description="Disordered" evidence="2">
    <location>
        <begin position="524"/>
        <end position="592"/>
    </location>
</feature>
<dbReference type="GeneID" id="114335660"/>
<dbReference type="Proteomes" id="UP001652700">
    <property type="component" value="Unplaced"/>
</dbReference>
<dbReference type="EnsemblMetazoa" id="XM_050643979.1">
    <property type="protein sequence ID" value="XP_050499936.1"/>
    <property type="gene ID" value="LOC114335660"/>
</dbReference>
<evidence type="ECO:0000256" key="2">
    <source>
        <dbReference type="SAM" id="MobiDB-lite"/>
    </source>
</evidence>
<evidence type="ECO:0000313" key="4">
    <source>
        <dbReference type="Proteomes" id="UP001652700"/>
    </source>
</evidence>